<protein>
    <submittedName>
        <fullName evidence="3">Uncharacterized protein ImpI/VasC</fullName>
    </submittedName>
</protein>
<evidence type="ECO:0000256" key="1">
    <source>
        <dbReference type="SAM" id="MobiDB-lite"/>
    </source>
</evidence>
<dbReference type="CDD" id="cd00060">
    <property type="entry name" value="FHA"/>
    <property type="match status" value="1"/>
</dbReference>
<dbReference type="NCBIfam" id="TIGR03354">
    <property type="entry name" value="VI_FHA"/>
    <property type="match status" value="1"/>
</dbReference>
<dbReference type="Gene3D" id="2.60.200.20">
    <property type="match status" value="1"/>
</dbReference>
<reference evidence="3" key="1">
    <citation type="submission" date="2018-06" db="EMBL/GenBank/DDBJ databases">
        <authorList>
            <person name="Zhirakovskaya E."/>
        </authorList>
    </citation>
    <scope>NUCLEOTIDE SEQUENCE</scope>
</reference>
<dbReference type="InterPro" id="IPR008984">
    <property type="entry name" value="SMAD_FHA_dom_sf"/>
</dbReference>
<feature type="compositionally biased region" description="Polar residues" evidence="1">
    <location>
        <begin position="123"/>
        <end position="136"/>
    </location>
</feature>
<dbReference type="PROSITE" id="PS50006">
    <property type="entry name" value="FHA_DOMAIN"/>
    <property type="match status" value="1"/>
</dbReference>
<evidence type="ECO:0000313" key="3">
    <source>
        <dbReference type="EMBL" id="VAW79438.1"/>
    </source>
</evidence>
<dbReference type="AlphaFoldDB" id="A0A3B0YEW2"/>
<dbReference type="Pfam" id="PF20232">
    <property type="entry name" value="T6SS_FHA_C"/>
    <property type="match status" value="1"/>
</dbReference>
<feature type="domain" description="FHA" evidence="2">
    <location>
        <begin position="28"/>
        <end position="78"/>
    </location>
</feature>
<sequence>MALTLTITSYQSQTLGADGSKTFTEAGGSIGRAQGNDWVLPDPERYISGRHAAISCQNGTYYLTDTSTNGVFFNGSQTPIGNGNAVPLNSGDRFSFGDYEVAVAAGADAITSPPSGQWDASPATGNSDVLITSPTGRSDMPESLDPLSFTSPPAGGFNSEVTDPFAAPPATPGAEADHVPSLMESFQPPAASSEQIPDNWDMTDYSAVPGGAPTPGSRAGMLPTPASSIPAPAVAQPAAPAAAQAPAAAVPPGAVAAGGDMFAAFLRGAGIDPATVAQTSSAEAMENYGAMFREVVKGLMEVLMARASLKSEFRMPLTTIRPVENNPLKFSPSVDDAMRNLFMSQGGSYLSPTESVREGFEDIKHHQMAMVVGMQEAFRDLLHRLEPESFQGSEQGGVRGALMSVNRKSRAWEAYCEFFKKVTRDADTSFQTLFGEEFARAYEEQIQRLTALQRKP</sequence>
<organism evidence="3">
    <name type="scientific">hydrothermal vent metagenome</name>
    <dbReference type="NCBI Taxonomy" id="652676"/>
    <lineage>
        <taxon>unclassified sequences</taxon>
        <taxon>metagenomes</taxon>
        <taxon>ecological metagenomes</taxon>
    </lineage>
</organism>
<name>A0A3B0YEW2_9ZZZZ</name>
<dbReference type="Pfam" id="PF00498">
    <property type="entry name" value="FHA"/>
    <property type="match status" value="1"/>
</dbReference>
<feature type="region of interest" description="Disordered" evidence="1">
    <location>
        <begin position="113"/>
        <end position="159"/>
    </location>
</feature>
<dbReference type="EMBL" id="UOFN01000111">
    <property type="protein sequence ID" value="VAW79438.1"/>
    <property type="molecule type" value="Genomic_DNA"/>
</dbReference>
<dbReference type="InterPro" id="IPR017735">
    <property type="entry name" value="T6SS_FHA"/>
</dbReference>
<evidence type="ECO:0000259" key="2">
    <source>
        <dbReference type="PROSITE" id="PS50006"/>
    </source>
</evidence>
<proteinExistence type="predicted"/>
<gene>
    <name evidence="3" type="ORF">MNBD_GAMMA15-1794</name>
</gene>
<dbReference type="SUPFAM" id="SSF49879">
    <property type="entry name" value="SMAD/FHA domain"/>
    <property type="match status" value="1"/>
</dbReference>
<accession>A0A3B0YEW2</accession>
<dbReference type="InterPro" id="IPR000253">
    <property type="entry name" value="FHA_dom"/>
</dbReference>
<dbReference type="InterPro" id="IPR046883">
    <property type="entry name" value="T6SS_FHA_C"/>
</dbReference>
<dbReference type="SMART" id="SM00240">
    <property type="entry name" value="FHA"/>
    <property type="match status" value="1"/>
</dbReference>